<proteinExistence type="predicted"/>
<keyword evidence="1" id="KW-1133">Transmembrane helix</keyword>
<dbReference type="EMBL" id="JAERQG010000001">
    <property type="protein sequence ID" value="MBL0763924.1"/>
    <property type="molecule type" value="Genomic_DNA"/>
</dbReference>
<reference evidence="2" key="1">
    <citation type="submission" date="2021-01" db="EMBL/GenBank/DDBJ databases">
        <title>Marivirga sp. nov., isolated from intertidal surface sediments.</title>
        <authorList>
            <person name="Zhang M."/>
        </authorList>
    </citation>
    <scope>NUCLEOTIDE SEQUENCE</scope>
    <source>
        <strain evidence="2">SM1354</strain>
    </source>
</reference>
<evidence type="ECO:0000313" key="2">
    <source>
        <dbReference type="EMBL" id="MBL0763924.1"/>
    </source>
</evidence>
<keyword evidence="1" id="KW-0812">Transmembrane</keyword>
<comment type="caution">
    <text evidence="2">The sequence shown here is derived from an EMBL/GenBank/DDBJ whole genome shotgun (WGS) entry which is preliminary data.</text>
</comment>
<dbReference type="RefSeq" id="WP_201917019.1">
    <property type="nucleotide sequence ID" value="NZ_JAERQG010000001.1"/>
</dbReference>
<keyword evidence="1" id="KW-0472">Membrane</keyword>
<name>A0A937DIL5_9BACT</name>
<organism evidence="2 3">
    <name type="scientific">Marivirga atlantica</name>
    <dbReference type="NCBI Taxonomy" id="1548457"/>
    <lineage>
        <taxon>Bacteria</taxon>
        <taxon>Pseudomonadati</taxon>
        <taxon>Bacteroidota</taxon>
        <taxon>Cytophagia</taxon>
        <taxon>Cytophagales</taxon>
        <taxon>Marivirgaceae</taxon>
        <taxon>Marivirga</taxon>
    </lineage>
</organism>
<dbReference type="AlphaFoldDB" id="A0A937DIL5"/>
<evidence type="ECO:0000256" key="1">
    <source>
        <dbReference type="SAM" id="Phobius"/>
    </source>
</evidence>
<sequence>MDNNSSLRERSKVYEDELTEQFAELSEKAIDVGKQALIVAGGVFVAYQLVKLVAGGKRKKKKAYENVSDDHKSDLSDKIIIRESKHSNSLLDELKAEVSTILIDLAKAKIYELLRNLSQNNQHEEESDTGAA</sequence>
<keyword evidence="3" id="KW-1185">Reference proteome</keyword>
<accession>A0A937DIL5</accession>
<feature type="transmembrane region" description="Helical" evidence="1">
    <location>
        <begin position="36"/>
        <end position="54"/>
    </location>
</feature>
<protein>
    <submittedName>
        <fullName evidence="2">Uncharacterized protein</fullName>
    </submittedName>
</protein>
<gene>
    <name evidence="2" type="ORF">JKP34_01595</name>
</gene>
<dbReference type="Proteomes" id="UP000642920">
    <property type="component" value="Unassembled WGS sequence"/>
</dbReference>
<evidence type="ECO:0000313" key="3">
    <source>
        <dbReference type="Proteomes" id="UP000642920"/>
    </source>
</evidence>